<dbReference type="PROSITE" id="PS51257">
    <property type="entry name" value="PROKAR_LIPOPROTEIN"/>
    <property type="match status" value="1"/>
</dbReference>
<reference evidence="3" key="1">
    <citation type="submission" date="2019-01" db="EMBL/GenBank/DDBJ databases">
        <title>Gri0909 isolated from a small marine red alga.</title>
        <authorList>
            <person name="Kim J."/>
            <person name="Jeong S.E."/>
            <person name="Jeon C.O."/>
        </authorList>
    </citation>
    <scope>NUCLEOTIDE SEQUENCE [LARGE SCALE GENOMIC DNA]</scope>
    <source>
        <strain evidence="3">Gri0909</strain>
    </source>
</reference>
<comment type="caution">
    <text evidence="2">The sequence shown here is derived from an EMBL/GenBank/DDBJ whole genome shotgun (WGS) entry which is preliminary data.</text>
</comment>
<feature type="signal peptide" evidence="1">
    <location>
        <begin position="1"/>
        <end position="18"/>
    </location>
</feature>
<dbReference type="InterPro" id="IPR025985">
    <property type="entry name" value="YnbE"/>
</dbReference>
<dbReference type="EMBL" id="SADE01000003">
    <property type="protein sequence ID" value="RVU34772.1"/>
    <property type="molecule type" value="Genomic_DNA"/>
</dbReference>
<dbReference type="Proteomes" id="UP000287447">
    <property type="component" value="Unassembled WGS sequence"/>
</dbReference>
<feature type="chain" id="PRO_5019496897" evidence="1">
    <location>
        <begin position="19"/>
        <end position="63"/>
    </location>
</feature>
<organism evidence="2 3">
    <name type="scientific">Hwanghaeella grinnelliae</name>
    <dbReference type="NCBI Taxonomy" id="2500179"/>
    <lineage>
        <taxon>Bacteria</taxon>
        <taxon>Pseudomonadati</taxon>
        <taxon>Pseudomonadota</taxon>
        <taxon>Alphaproteobacteria</taxon>
        <taxon>Rhodospirillales</taxon>
        <taxon>Rhodospirillaceae</taxon>
        <taxon>Hwanghaeella</taxon>
    </lineage>
</organism>
<keyword evidence="3" id="KW-1185">Reference proteome</keyword>
<gene>
    <name evidence="2" type="ORF">EOI86_18165</name>
</gene>
<sequence length="63" mass="6909">MKAYRLVLFGIVAPLVMAGCTPTVKVEAPSEPITINLNVKLDAEVRVKLEEKAQEDVAKNPIF</sequence>
<evidence type="ECO:0000256" key="1">
    <source>
        <dbReference type="SAM" id="SignalP"/>
    </source>
</evidence>
<evidence type="ECO:0000313" key="3">
    <source>
        <dbReference type="Proteomes" id="UP000287447"/>
    </source>
</evidence>
<proteinExistence type="predicted"/>
<dbReference type="Pfam" id="PF13617">
    <property type="entry name" value="Lipoprotein_19"/>
    <property type="match status" value="1"/>
</dbReference>
<name>A0A437QK27_9PROT</name>
<accession>A0A437QK27</accession>
<dbReference type="AlphaFoldDB" id="A0A437QK27"/>
<protein>
    <submittedName>
        <fullName evidence="2">YnbE family lipoprotein</fullName>
    </submittedName>
</protein>
<keyword evidence="2" id="KW-0449">Lipoprotein</keyword>
<dbReference type="RefSeq" id="WP_127766913.1">
    <property type="nucleotide sequence ID" value="NZ_SADE01000003.1"/>
</dbReference>
<keyword evidence="1" id="KW-0732">Signal</keyword>
<dbReference type="OrthoDB" id="7428332at2"/>
<evidence type="ECO:0000313" key="2">
    <source>
        <dbReference type="EMBL" id="RVU34772.1"/>
    </source>
</evidence>